<evidence type="ECO:0000256" key="3">
    <source>
        <dbReference type="ARBA" id="ARBA00022723"/>
    </source>
</evidence>
<dbReference type="Proteomes" id="UP000480684">
    <property type="component" value="Unassembled WGS sequence"/>
</dbReference>
<dbReference type="RefSeq" id="WP_163679999.1">
    <property type="nucleotide sequence ID" value="NZ_JAAIYP010000038.1"/>
</dbReference>
<dbReference type="CDD" id="cd07363">
    <property type="entry name" value="45_DOPA_Dioxygenase"/>
    <property type="match status" value="1"/>
</dbReference>
<gene>
    <name evidence="7" type="ORF">G4223_12415</name>
</gene>
<keyword evidence="7" id="KW-0223">Dioxygenase</keyword>
<keyword evidence="8" id="KW-1185">Reference proteome</keyword>
<dbReference type="PIRSF" id="PIRSF006157">
    <property type="entry name" value="Doxgns_DODA"/>
    <property type="match status" value="1"/>
</dbReference>
<dbReference type="EMBL" id="JAAIYP010000038">
    <property type="protein sequence ID" value="NFV80916.1"/>
    <property type="molecule type" value="Genomic_DNA"/>
</dbReference>
<keyword evidence="3" id="KW-0479">Metal-binding</keyword>
<evidence type="ECO:0000313" key="8">
    <source>
        <dbReference type="Proteomes" id="UP000480684"/>
    </source>
</evidence>
<dbReference type="Gene3D" id="3.40.830.10">
    <property type="entry name" value="LigB-like"/>
    <property type="match status" value="1"/>
</dbReference>
<dbReference type="AlphaFoldDB" id="A0A7C9QWF0"/>
<dbReference type="SUPFAM" id="SSF53213">
    <property type="entry name" value="LigB-like"/>
    <property type="match status" value="1"/>
</dbReference>
<reference evidence="7 8" key="1">
    <citation type="submission" date="2020-02" db="EMBL/GenBank/DDBJ databases">
        <authorList>
            <person name="Dziuba M."/>
            <person name="Kuznetsov B."/>
            <person name="Mardanov A."/>
            <person name="Ravin N."/>
            <person name="Grouzdev D."/>
        </authorList>
    </citation>
    <scope>NUCLEOTIDE SEQUENCE [LARGE SCALE GENOMIC DNA]</scope>
    <source>
        <strain evidence="7 8">SpK</strain>
    </source>
</reference>
<dbReference type="InterPro" id="IPR014436">
    <property type="entry name" value="Extradiol_dOase_DODA"/>
</dbReference>
<dbReference type="InterPro" id="IPR004183">
    <property type="entry name" value="Xdiol_dOase_suB"/>
</dbReference>
<comment type="similarity">
    <text evidence="2">Belongs to the DODA-type extradiol aromatic ring-opening dioxygenase family.</text>
</comment>
<protein>
    <submittedName>
        <fullName evidence="7">Dioxygenase</fullName>
    </submittedName>
</protein>
<keyword evidence="4" id="KW-0862">Zinc</keyword>
<sequence>MSPMPALFVSHGSPMILVEPSPARDFLTRLADIVPRPRAIVVISAHWTTPAPQVSNSAHPRTIHDFRGFPPELYDLRYDAPGDPELAATIARMSGAEPVEHGLDHGAWVPLLLGWPQADIPVLQLSIQAGEDPTHHYLLGRKLAGLRHDGVLILGSGALTHNLRAYFGDDPLATARNVAFADWMAAKVAKDSTEDLLAYRPRAPEAAFAHPTDEHLLPLFVAMGAGDDGHGRVVHRSQDGCLAMDAYAWE</sequence>
<dbReference type="GO" id="GO:0008198">
    <property type="term" value="F:ferrous iron binding"/>
    <property type="evidence" value="ECO:0007669"/>
    <property type="project" value="InterPro"/>
</dbReference>
<dbReference type="Pfam" id="PF02900">
    <property type="entry name" value="LigB"/>
    <property type="match status" value="1"/>
</dbReference>
<evidence type="ECO:0000256" key="5">
    <source>
        <dbReference type="ARBA" id="ARBA00023002"/>
    </source>
</evidence>
<dbReference type="PANTHER" id="PTHR30096">
    <property type="entry name" value="4,5-DOPA DIOXYGENASE EXTRADIOL-LIKE PROTEIN"/>
    <property type="match status" value="1"/>
</dbReference>
<evidence type="ECO:0000256" key="4">
    <source>
        <dbReference type="ARBA" id="ARBA00022833"/>
    </source>
</evidence>
<dbReference type="PANTHER" id="PTHR30096:SF0">
    <property type="entry name" value="4,5-DOPA DIOXYGENASE EXTRADIOL-LIKE PROTEIN"/>
    <property type="match status" value="1"/>
</dbReference>
<accession>A0A7C9QWF0</accession>
<dbReference type="GO" id="GO:0008270">
    <property type="term" value="F:zinc ion binding"/>
    <property type="evidence" value="ECO:0007669"/>
    <property type="project" value="InterPro"/>
</dbReference>
<comment type="cofactor">
    <cofactor evidence="1">
        <name>Zn(2+)</name>
        <dbReference type="ChEBI" id="CHEBI:29105"/>
    </cofactor>
</comment>
<evidence type="ECO:0000259" key="6">
    <source>
        <dbReference type="Pfam" id="PF02900"/>
    </source>
</evidence>
<proteinExistence type="inferred from homology"/>
<dbReference type="GO" id="GO:0016702">
    <property type="term" value="F:oxidoreductase activity, acting on single donors with incorporation of molecular oxygen, incorporation of two atoms of oxygen"/>
    <property type="evidence" value="ECO:0007669"/>
    <property type="project" value="UniProtKB-ARBA"/>
</dbReference>
<name>A0A7C9QWF0_9PROT</name>
<comment type="caution">
    <text evidence="7">The sequence shown here is derived from an EMBL/GenBank/DDBJ whole genome shotgun (WGS) entry which is preliminary data.</text>
</comment>
<feature type="domain" description="Extradiol ring-cleavage dioxygenase class III enzyme subunit B" evidence="6">
    <location>
        <begin position="7"/>
        <end position="235"/>
    </location>
</feature>
<evidence type="ECO:0000313" key="7">
    <source>
        <dbReference type="EMBL" id="NFV80916.1"/>
    </source>
</evidence>
<keyword evidence="5" id="KW-0560">Oxidoreductase</keyword>
<evidence type="ECO:0000256" key="1">
    <source>
        <dbReference type="ARBA" id="ARBA00001947"/>
    </source>
</evidence>
<organism evidence="7 8">
    <name type="scientific">Magnetospirillum aberrantis SpK</name>
    <dbReference type="NCBI Taxonomy" id="908842"/>
    <lineage>
        <taxon>Bacteria</taxon>
        <taxon>Pseudomonadati</taxon>
        <taxon>Pseudomonadota</taxon>
        <taxon>Alphaproteobacteria</taxon>
        <taxon>Rhodospirillales</taxon>
        <taxon>Rhodospirillaceae</taxon>
        <taxon>Magnetospirillum</taxon>
    </lineage>
</organism>
<evidence type="ECO:0000256" key="2">
    <source>
        <dbReference type="ARBA" id="ARBA00007581"/>
    </source>
</evidence>